<evidence type="ECO:0000313" key="2">
    <source>
        <dbReference type="EMBL" id="MBH0112057.1"/>
    </source>
</evidence>
<comment type="caution">
    <text evidence="2">The sequence shown here is derived from an EMBL/GenBank/DDBJ whole genome shotgun (WGS) entry which is preliminary data.</text>
</comment>
<proteinExistence type="predicted"/>
<reference evidence="2" key="1">
    <citation type="submission" date="2020-11" db="EMBL/GenBank/DDBJ databases">
        <title>Novosphingobium aureum sp. nov., a marine bacterium isolated from sediment of a salt flat.</title>
        <authorList>
            <person name="Yoo Y."/>
            <person name="Kim J.-J."/>
        </authorList>
    </citation>
    <scope>NUCLEOTIDE SEQUENCE</scope>
    <source>
        <strain evidence="2">YJ-S2-02</strain>
    </source>
</reference>
<dbReference type="Proteomes" id="UP000617634">
    <property type="component" value="Unassembled WGS sequence"/>
</dbReference>
<evidence type="ECO:0000256" key="1">
    <source>
        <dbReference type="SAM" id="SignalP"/>
    </source>
</evidence>
<keyword evidence="1" id="KW-0732">Signal</keyword>
<feature type="signal peptide" evidence="1">
    <location>
        <begin position="1"/>
        <end position="20"/>
    </location>
</feature>
<accession>A0A931MJQ3</accession>
<organism evidence="2 3">
    <name type="scientific">Novosphingobium aureum</name>
    <dbReference type="NCBI Taxonomy" id="2792964"/>
    <lineage>
        <taxon>Bacteria</taxon>
        <taxon>Pseudomonadati</taxon>
        <taxon>Pseudomonadota</taxon>
        <taxon>Alphaproteobacteria</taxon>
        <taxon>Sphingomonadales</taxon>
        <taxon>Sphingomonadaceae</taxon>
        <taxon>Novosphingobium</taxon>
    </lineage>
</organism>
<evidence type="ECO:0000313" key="3">
    <source>
        <dbReference type="Proteomes" id="UP000617634"/>
    </source>
</evidence>
<gene>
    <name evidence="2" type="ORF">I5E68_03700</name>
</gene>
<sequence length="180" mass="18771">MKIAVALIAALAACTPAALAAREVAVSVDARAQPWDVDANKEMKFGKGDGAAPVVVPGFEDMAGANVAIFPLADGVTTVDGQQVGPEGVAGDVADDLRMKKKRVYPSLYTPKVLYPVYRHALMAVFTDGEGRLVGRPFPVGSGVRVGVPDDAIALNLGFNDITFEDNSGAMTVVVEVPDE</sequence>
<name>A0A931MJQ3_9SPHN</name>
<dbReference type="EMBL" id="JADZGI010000001">
    <property type="protein sequence ID" value="MBH0112057.1"/>
    <property type="molecule type" value="Genomic_DNA"/>
</dbReference>
<dbReference type="Gene3D" id="2.60.120.430">
    <property type="entry name" value="Galactose-binding lectin"/>
    <property type="match status" value="1"/>
</dbReference>
<dbReference type="AlphaFoldDB" id="A0A931MJQ3"/>
<dbReference type="RefSeq" id="WP_197160883.1">
    <property type="nucleotide sequence ID" value="NZ_JADZGI010000001.1"/>
</dbReference>
<keyword evidence="3" id="KW-1185">Reference proteome</keyword>
<protein>
    <submittedName>
        <fullName evidence="2">Uncharacterized protein</fullName>
    </submittedName>
</protein>
<feature type="chain" id="PRO_5036904918" evidence="1">
    <location>
        <begin position="21"/>
        <end position="180"/>
    </location>
</feature>